<proteinExistence type="predicted"/>
<keyword evidence="4" id="KW-1185">Reference proteome</keyword>
<comment type="caution">
    <text evidence="3">The sequence shown here is derived from an EMBL/GenBank/DDBJ whole genome shotgun (WGS) entry which is preliminary data.</text>
</comment>
<gene>
    <name evidence="3" type="ORF">G7K_5450-t1</name>
</gene>
<protein>
    <submittedName>
        <fullName evidence="3">Uncharacterized protein</fullName>
    </submittedName>
</protein>
<evidence type="ECO:0000313" key="4">
    <source>
        <dbReference type="Proteomes" id="UP000033140"/>
    </source>
</evidence>
<feature type="region of interest" description="Disordered" evidence="1">
    <location>
        <begin position="273"/>
        <end position="340"/>
    </location>
</feature>
<reference evidence="3 4" key="3">
    <citation type="journal article" date="2015" name="Genome Announc.">
        <title>Draft Genome Sequence of the Archiascomycetous Yeast Saitoella complicata.</title>
        <authorList>
            <person name="Yamauchi K."/>
            <person name="Kondo S."/>
            <person name="Hamamoto M."/>
            <person name="Takahashi Y."/>
            <person name="Ogura Y."/>
            <person name="Hayashi T."/>
            <person name="Nishida H."/>
        </authorList>
    </citation>
    <scope>NUCLEOTIDE SEQUENCE [LARGE SCALE GENOMIC DNA]</scope>
    <source>
        <strain evidence="3 4">NRRL Y-17804</strain>
    </source>
</reference>
<dbReference type="PANTHER" id="PTHR40635:SF1">
    <property type="match status" value="1"/>
</dbReference>
<feature type="signal peptide" evidence="2">
    <location>
        <begin position="1"/>
        <end position="23"/>
    </location>
</feature>
<dbReference type="RefSeq" id="XP_019022239.1">
    <property type="nucleotide sequence ID" value="XM_019167902.1"/>
</dbReference>
<feature type="compositionally biased region" description="Acidic residues" evidence="1">
    <location>
        <begin position="320"/>
        <end position="340"/>
    </location>
</feature>
<evidence type="ECO:0000313" key="3">
    <source>
        <dbReference type="EMBL" id="GAO51348.1"/>
    </source>
</evidence>
<evidence type="ECO:0000256" key="1">
    <source>
        <dbReference type="SAM" id="MobiDB-lite"/>
    </source>
</evidence>
<dbReference type="EMBL" id="BACD03000044">
    <property type="protein sequence ID" value="GAO51348.1"/>
    <property type="molecule type" value="Genomic_DNA"/>
</dbReference>
<dbReference type="OrthoDB" id="5374757at2759"/>
<reference evidence="3 4" key="1">
    <citation type="journal article" date="2011" name="J. Gen. Appl. Microbiol.">
        <title>Draft genome sequencing of the enigmatic yeast Saitoella complicata.</title>
        <authorList>
            <person name="Nishida H."/>
            <person name="Hamamoto M."/>
            <person name="Sugiyama J."/>
        </authorList>
    </citation>
    <scope>NUCLEOTIDE SEQUENCE [LARGE SCALE GENOMIC DNA]</scope>
    <source>
        <strain evidence="3 4">NRRL Y-17804</strain>
    </source>
</reference>
<name>A0A0E9NNE9_SAICN</name>
<feature type="region of interest" description="Disordered" evidence="1">
    <location>
        <begin position="204"/>
        <end position="248"/>
    </location>
</feature>
<dbReference type="AlphaFoldDB" id="A0A0E9NNE9"/>
<reference evidence="3 4" key="2">
    <citation type="journal article" date="2014" name="J. Gen. Appl. Microbiol.">
        <title>The early diverging ascomycetous budding yeast Saitoella complicata has three histone deacetylases belonging to the Clr6, Hos2, and Rpd3 lineages.</title>
        <authorList>
            <person name="Nishida H."/>
            <person name="Matsumoto T."/>
            <person name="Kondo S."/>
            <person name="Hamamoto M."/>
            <person name="Yoshikawa H."/>
        </authorList>
    </citation>
    <scope>NUCLEOTIDE SEQUENCE [LARGE SCALE GENOMIC DNA]</scope>
    <source>
        <strain evidence="3 4">NRRL Y-17804</strain>
    </source>
</reference>
<feature type="compositionally biased region" description="Polar residues" evidence="1">
    <location>
        <begin position="273"/>
        <end position="286"/>
    </location>
</feature>
<dbReference type="PANTHER" id="PTHR40635">
    <property type="match status" value="1"/>
</dbReference>
<accession>A0A0E9NNE9</accession>
<keyword evidence="2" id="KW-0732">Signal</keyword>
<evidence type="ECO:0000256" key="2">
    <source>
        <dbReference type="SAM" id="SignalP"/>
    </source>
</evidence>
<dbReference type="Proteomes" id="UP000033140">
    <property type="component" value="Unassembled WGS sequence"/>
</dbReference>
<sequence length="340" mass="37828">MRVLNYALIHLLLHLQTTRRTMLDDSSASPLRDQLHCKIHSESQLAMVVIFVTPTPFPIRNASSHSKHSATVTSFSRPELESLKVKQKMTSTNTTFTTVNRRYLRISSHSLLESRLYIDYPDLPWFNADPSLIHRVLKSIKPLIWTKLKEEAGQKGKGGKRGGARDVVRTKEFVASVFLVGVQTRHEVLRRRRVFGFRSSATTTTKSNPVDLTTTSEGVEGEGEGAGVMDPEPNFLHEDEEEDEDTKKPTLKTYYEGFPIYGKCLCVIISRPSTDSASNSRPTSASKGKTGTKGKGKERRGGMANVAEWIRMSQAVDAGGDVEEMEEIEDGDPEEVAEGS</sequence>
<organism evidence="3 4">
    <name type="scientific">Saitoella complicata (strain BCRC 22490 / CBS 7301 / JCM 7358 / NBRC 10748 / NRRL Y-17804)</name>
    <dbReference type="NCBI Taxonomy" id="698492"/>
    <lineage>
        <taxon>Eukaryota</taxon>
        <taxon>Fungi</taxon>
        <taxon>Dikarya</taxon>
        <taxon>Ascomycota</taxon>
        <taxon>Taphrinomycotina</taxon>
        <taxon>Taphrinomycotina incertae sedis</taxon>
        <taxon>Saitoella</taxon>
    </lineage>
</organism>
<feature type="compositionally biased region" description="Polar residues" evidence="1">
    <location>
        <begin position="204"/>
        <end position="216"/>
    </location>
</feature>
<feature type="chain" id="PRO_5002430846" evidence="2">
    <location>
        <begin position="24"/>
        <end position="340"/>
    </location>
</feature>